<dbReference type="InterPro" id="IPR033738">
    <property type="entry name" value="AsnB_N"/>
</dbReference>
<organism evidence="12 13">
    <name type="scientific">Vicingus serpentipes</name>
    <dbReference type="NCBI Taxonomy" id="1926625"/>
    <lineage>
        <taxon>Bacteria</taxon>
        <taxon>Pseudomonadati</taxon>
        <taxon>Bacteroidota</taxon>
        <taxon>Flavobacteriia</taxon>
        <taxon>Flavobacteriales</taxon>
        <taxon>Vicingaceae</taxon>
        <taxon>Vicingus</taxon>
    </lineage>
</organism>
<dbReference type="Pfam" id="PF13537">
    <property type="entry name" value="GATase_7"/>
    <property type="match status" value="1"/>
</dbReference>
<name>A0A5C6RYZ0_9FLAO</name>
<dbReference type="GO" id="GO:0005524">
    <property type="term" value="F:ATP binding"/>
    <property type="evidence" value="ECO:0007669"/>
    <property type="project" value="UniProtKB-KW"/>
</dbReference>
<dbReference type="EMBL" id="VOOS01000001">
    <property type="protein sequence ID" value="TXB67277.1"/>
    <property type="molecule type" value="Genomic_DNA"/>
</dbReference>
<evidence type="ECO:0000256" key="7">
    <source>
        <dbReference type="ARBA" id="ARBA00048741"/>
    </source>
</evidence>
<feature type="active site" description="For GATase activity" evidence="8">
    <location>
        <position position="2"/>
    </location>
</feature>
<dbReference type="Gene3D" id="3.40.50.620">
    <property type="entry name" value="HUPs"/>
    <property type="match status" value="1"/>
</dbReference>
<dbReference type="EC" id="6.3.5.4" evidence="3"/>
<evidence type="ECO:0000313" key="12">
    <source>
        <dbReference type="EMBL" id="TXB67277.1"/>
    </source>
</evidence>
<keyword evidence="4 9" id="KW-0547">Nucleotide-binding</keyword>
<comment type="catalytic activity">
    <reaction evidence="7">
        <text>L-aspartate + L-glutamine + ATP + H2O = L-asparagine + L-glutamate + AMP + diphosphate + H(+)</text>
        <dbReference type="Rhea" id="RHEA:12228"/>
        <dbReference type="ChEBI" id="CHEBI:15377"/>
        <dbReference type="ChEBI" id="CHEBI:15378"/>
        <dbReference type="ChEBI" id="CHEBI:29985"/>
        <dbReference type="ChEBI" id="CHEBI:29991"/>
        <dbReference type="ChEBI" id="CHEBI:30616"/>
        <dbReference type="ChEBI" id="CHEBI:33019"/>
        <dbReference type="ChEBI" id="CHEBI:58048"/>
        <dbReference type="ChEBI" id="CHEBI:58359"/>
        <dbReference type="ChEBI" id="CHEBI:456215"/>
        <dbReference type="EC" id="6.3.5.4"/>
    </reaction>
</comment>
<dbReference type="NCBIfam" id="TIGR01536">
    <property type="entry name" value="asn_synth_AEB"/>
    <property type="match status" value="1"/>
</dbReference>
<sequence>MCGITGFVSQKFNIEHLYKMTRSIKHRGPDTEGYFYDESSSIGLGHRRLSILDLSEHANQPMTSHCERYVIVFNGEVYNYKEIAKNIERTWRTTSDTEIILEAFVEYGEDFVHHLNGMFAIAILDKTENKLYLFRDRFGIKPLLYFFDGKTFAFASELKALLSLNLPKILNKKAIKDYLFLEYIPQEQTVFNHYFKLKPGHYLILKKGRETEIKQYYDIIDKLKPNTSISEEEAIAKLKEKLAQSIDLRKISDVPIGSFLSGGTDSSLICSIFQEINSVPIETFNIGFDITQYDESGFAKRVSEVLKTNHHYQLVNDAEAKKHIEFIVDYYDEPFAVPSVIPTSILSKKTKEHVTVAFSGDGGDELFMGYGYYNWHTRIEKLKKLGGKSAVKLASILLSTLNNKNKRAARVMDIPDFENNWMHIWSQEQYMFTEKEITQLFNEPYKHTSTFQNWQKIDALPIHPFEKISLFDIQNYLSNDLLHKIDIASMSSGLEVRVPMLDHNFVEFAINLPMNLKIKDGEQKYLLKKLLSSYLPKELVYRQKWGFPAPIGYWLKTDLSYLIDDYLNKEIVEQIGLFNFNYIEKLVHEFKSGSDFHYKRLWALIYFNMWYNRWYISKIE</sequence>
<dbReference type="GO" id="GO:0004066">
    <property type="term" value="F:asparagine synthase (glutamine-hydrolyzing) activity"/>
    <property type="evidence" value="ECO:0007669"/>
    <property type="project" value="UniProtKB-EC"/>
</dbReference>
<feature type="binding site" evidence="9">
    <location>
        <begin position="359"/>
        <end position="360"/>
    </location>
    <ligand>
        <name>ATP</name>
        <dbReference type="ChEBI" id="CHEBI:30616"/>
    </ligand>
</feature>
<dbReference type="InterPro" id="IPR001962">
    <property type="entry name" value="Asn_synthase"/>
</dbReference>
<keyword evidence="13" id="KW-1185">Reference proteome</keyword>
<comment type="pathway">
    <text evidence="1">Amino-acid biosynthesis; L-asparagine biosynthesis; L-asparagine from L-aspartate (L-Gln route): step 1/1.</text>
</comment>
<accession>A0A5C6RYZ0</accession>
<keyword evidence="12" id="KW-0436">Ligase</keyword>
<feature type="binding site" evidence="9">
    <location>
        <position position="96"/>
    </location>
    <ligand>
        <name>L-glutamine</name>
        <dbReference type="ChEBI" id="CHEBI:58359"/>
    </ligand>
</feature>
<dbReference type="AlphaFoldDB" id="A0A5C6RYZ0"/>
<feature type="binding site" evidence="9">
    <location>
        <position position="286"/>
    </location>
    <ligand>
        <name>ATP</name>
        <dbReference type="ChEBI" id="CHEBI:30616"/>
    </ligand>
</feature>
<protein>
    <recommendedName>
        <fullName evidence="3">asparagine synthase (glutamine-hydrolyzing)</fullName>
        <ecNumber evidence="3">6.3.5.4</ecNumber>
    </recommendedName>
</protein>
<evidence type="ECO:0000256" key="6">
    <source>
        <dbReference type="ARBA" id="ARBA00022962"/>
    </source>
</evidence>
<comment type="caution">
    <text evidence="12">The sequence shown here is derived from an EMBL/GenBank/DDBJ whole genome shotgun (WGS) entry which is preliminary data.</text>
</comment>
<dbReference type="CDD" id="cd00712">
    <property type="entry name" value="AsnB"/>
    <property type="match status" value="1"/>
</dbReference>
<dbReference type="InterPro" id="IPR017932">
    <property type="entry name" value="GATase_2_dom"/>
</dbReference>
<evidence type="ECO:0000256" key="9">
    <source>
        <dbReference type="PIRSR" id="PIRSR001589-2"/>
    </source>
</evidence>
<evidence type="ECO:0000313" key="13">
    <source>
        <dbReference type="Proteomes" id="UP000321721"/>
    </source>
</evidence>
<feature type="domain" description="Glutamine amidotransferase type-2" evidence="11">
    <location>
        <begin position="2"/>
        <end position="208"/>
    </location>
</feature>
<dbReference type="PIRSF" id="PIRSF001589">
    <property type="entry name" value="Asn_synthetase_glu-h"/>
    <property type="match status" value="1"/>
</dbReference>
<gene>
    <name evidence="12" type="primary">asnB</name>
    <name evidence="12" type="ORF">FRY74_03570</name>
</gene>
<evidence type="ECO:0000256" key="2">
    <source>
        <dbReference type="ARBA" id="ARBA00005752"/>
    </source>
</evidence>
<keyword evidence="5 9" id="KW-0067">ATP-binding</keyword>
<evidence type="ECO:0000256" key="3">
    <source>
        <dbReference type="ARBA" id="ARBA00012737"/>
    </source>
</evidence>
<proteinExistence type="inferred from homology"/>
<dbReference type="Gene3D" id="3.60.20.10">
    <property type="entry name" value="Glutamine Phosphoribosylpyrophosphate, subunit 1, domain 1"/>
    <property type="match status" value="1"/>
</dbReference>
<comment type="similarity">
    <text evidence="2">Belongs to the asparagine synthetase family.</text>
</comment>
<dbReference type="InterPro" id="IPR006426">
    <property type="entry name" value="Asn_synth_AEB"/>
</dbReference>
<dbReference type="SUPFAM" id="SSF52402">
    <property type="entry name" value="Adenine nucleotide alpha hydrolases-like"/>
    <property type="match status" value="1"/>
</dbReference>
<keyword evidence="6 8" id="KW-0315">Glutamine amidotransferase</keyword>
<dbReference type="PROSITE" id="PS51278">
    <property type="entry name" value="GATASE_TYPE_2"/>
    <property type="match status" value="1"/>
</dbReference>
<evidence type="ECO:0000259" key="11">
    <source>
        <dbReference type="PROSITE" id="PS51278"/>
    </source>
</evidence>
<dbReference type="PANTHER" id="PTHR43284">
    <property type="entry name" value="ASPARAGINE SYNTHETASE (GLUTAMINE-HYDROLYZING)"/>
    <property type="match status" value="1"/>
</dbReference>
<evidence type="ECO:0000256" key="5">
    <source>
        <dbReference type="ARBA" id="ARBA00022840"/>
    </source>
</evidence>
<dbReference type="PANTHER" id="PTHR43284:SF1">
    <property type="entry name" value="ASPARAGINE SYNTHETASE"/>
    <property type="match status" value="1"/>
</dbReference>
<evidence type="ECO:0000256" key="4">
    <source>
        <dbReference type="ARBA" id="ARBA00022741"/>
    </source>
</evidence>
<dbReference type="InterPro" id="IPR051786">
    <property type="entry name" value="ASN_synthetase/amidase"/>
</dbReference>
<dbReference type="GO" id="GO:0005829">
    <property type="term" value="C:cytosol"/>
    <property type="evidence" value="ECO:0007669"/>
    <property type="project" value="TreeGrafter"/>
</dbReference>
<evidence type="ECO:0000256" key="8">
    <source>
        <dbReference type="PIRSR" id="PIRSR001589-1"/>
    </source>
</evidence>
<dbReference type="CDD" id="cd01991">
    <property type="entry name" value="Asn_synthase_B_C"/>
    <property type="match status" value="1"/>
</dbReference>
<dbReference type="GO" id="GO:0006529">
    <property type="term" value="P:asparagine biosynthetic process"/>
    <property type="evidence" value="ECO:0007669"/>
    <property type="project" value="UniProtKB-KW"/>
</dbReference>
<keyword evidence="8" id="KW-0028">Amino-acid biosynthesis</keyword>
<evidence type="ECO:0000256" key="1">
    <source>
        <dbReference type="ARBA" id="ARBA00005187"/>
    </source>
</evidence>
<dbReference type="InterPro" id="IPR014729">
    <property type="entry name" value="Rossmann-like_a/b/a_fold"/>
</dbReference>
<dbReference type="Pfam" id="PF00733">
    <property type="entry name" value="Asn_synthase"/>
    <property type="match status" value="1"/>
</dbReference>
<dbReference type="SUPFAM" id="SSF56235">
    <property type="entry name" value="N-terminal nucleophile aminohydrolases (Ntn hydrolases)"/>
    <property type="match status" value="1"/>
</dbReference>
<evidence type="ECO:0000256" key="10">
    <source>
        <dbReference type="PIRSR" id="PIRSR001589-3"/>
    </source>
</evidence>
<dbReference type="OrthoDB" id="9763290at2"/>
<dbReference type="InterPro" id="IPR029055">
    <property type="entry name" value="Ntn_hydrolases_N"/>
</dbReference>
<dbReference type="RefSeq" id="WP_147098668.1">
    <property type="nucleotide sequence ID" value="NZ_VOOS01000001.1"/>
</dbReference>
<feature type="site" description="Important for beta-aspartyl-AMP intermediate formation" evidence="10">
    <location>
        <position position="361"/>
    </location>
</feature>
<dbReference type="Proteomes" id="UP000321721">
    <property type="component" value="Unassembled WGS sequence"/>
</dbReference>
<keyword evidence="8" id="KW-0061">Asparagine biosynthesis</keyword>
<reference evidence="12 13" key="1">
    <citation type="submission" date="2019-08" db="EMBL/GenBank/DDBJ databases">
        <title>Genome of Vicingus serpentipes NCIMB 15042.</title>
        <authorList>
            <person name="Bowman J.P."/>
        </authorList>
    </citation>
    <scope>NUCLEOTIDE SEQUENCE [LARGE SCALE GENOMIC DNA]</scope>
    <source>
        <strain evidence="12 13">NCIMB 15042</strain>
    </source>
</reference>